<evidence type="ECO:0000256" key="1">
    <source>
        <dbReference type="ARBA" id="ARBA00008361"/>
    </source>
</evidence>
<dbReference type="PANTHER" id="PTHR12176">
    <property type="entry name" value="SAM-DEPENDENT METHYLTRANSFERASE SUPERFAMILY PROTEIN"/>
    <property type="match status" value="1"/>
</dbReference>
<dbReference type="Gene3D" id="3.40.50.150">
    <property type="entry name" value="Vaccinia Virus protein VP39"/>
    <property type="match status" value="1"/>
</dbReference>
<organism evidence="4 5">
    <name type="scientific">Kingdonia uniflora</name>
    <dbReference type="NCBI Taxonomy" id="39325"/>
    <lineage>
        <taxon>Eukaryota</taxon>
        <taxon>Viridiplantae</taxon>
        <taxon>Streptophyta</taxon>
        <taxon>Embryophyta</taxon>
        <taxon>Tracheophyta</taxon>
        <taxon>Spermatophyta</taxon>
        <taxon>Magnoliopsida</taxon>
        <taxon>Ranunculales</taxon>
        <taxon>Circaeasteraceae</taxon>
        <taxon>Kingdonia</taxon>
    </lineage>
</organism>
<keyword evidence="3" id="KW-0808">Transferase</keyword>
<dbReference type="SUPFAM" id="SSF53335">
    <property type="entry name" value="S-adenosyl-L-methionine-dependent methyltransferases"/>
    <property type="match status" value="1"/>
</dbReference>
<protein>
    <recommendedName>
        <fullName evidence="6">S-adenosyl-L-methionine-dependent methyltransferase</fullName>
    </recommendedName>
</protein>
<name>A0A7J7MNL1_9MAGN</name>
<dbReference type="PANTHER" id="PTHR12176:SF56">
    <property type="entry name" value="OS04G0510700 PROTEIN"/>
    <property type="match status" value="1"/>
</dbReference>
<dbReference type="GO" id="GO:0008168">
    <property type="term" value="F:methyltransferase activity"/>
    <property type="evidence" value="ECO:0007669"/>
    <property type="project" value="UniProtKB-KW"/>
</dbReference>
<keyword evidence="2" id="KW-0489">Methyltransferase</keyword>
<gene>
    <name evidence="4" type="ORF">GIB67_009072</name>
</gene>
<comment type="caution">
    <text evidence="4">The sequence shown here is derived from an EMBL/GenBank/DDBJ whole genome shotgun (WGS) entry which is preliminary data.</text>
</comment>
<dbReference type="FunFam" id="3.40.50.150:FF:000351">
    <property type="entry name" value="S-adenosyl-L-methionine-dependent methyltransferase superfamily protein"/>
    <property type="match status" value="1"/>
</dbReference>
<comment type="similarity">
    <text evidence="1">Belongs to the methyltransferase superfamily.</text>
</comment>
<dbReference type="OrthoDB" id="411785at2759"/>
<dbReference type="InterPro" id="IPR029063">
    <property type="entry name" value="SAM-dependent_MTases_sf"/>
</dbReference>
<evidence type="ECO:0000256" key="3">
    <source>
        <dbReference type="ARBA" id="ARBA00022679"/>
    </source>
</evidence>
<dbReference type="EMBL" id="JACGCM010001337">
    <property type="protein sequence ID" value="KAF6156414.1"/>
    <property type="molecule type" value="Genomic_DNA"/>
</dbReference>
<evidence type="ECO:0000256" key="2">
    <source>
        <dbReference type="ARBA" id="ARBA00022603"/>
    </source>
</evidence>
<evidence type="ECO:0000313" key="5">
    <source>
        <dbReference type="Proteomes" id="UP000541444"/>
    </source>
</evidence>
<dbReference type="InterPro" id="IPR051419">
    <property type="entry name" value="Lys/N-term_MeTrsfase_sf"/>
</dbReference>
<evidence type="ECO:0008006" key="6">
    <source>
        <dbReference type="Google" id="ProtNLM"/>
    </source>
</evidence>
<accession>A0A7J7MNL1</accession>
<dbReference type="Proteomes" id="UP000541444">
    <property type="component" value="Unassembled WGS sequence"/>
</dbReference>
<keyword evidence="5" id="KW-1185">Reference proteome</keyword>
<evidence type="ECO:0000313" key="4">
    <source>
        <dbReference type="EMBL" id="KAF6156414.1"/>
    </source>
</evidence>
<proteinExistence type="inferred from homology"/>
<sequence>MLLLQRSKQIITSTPWISRPICTATTIHHHLLDEGDWFYASEWWGTDSPTQNTVFRSTSDRGNGVVSVVAHPCSRPIADQWKATEIWLQKRYEDIHSENLQNEHFTILGYQWRTLRFNDFTRQSTVKIMAAYRQSDPSSIFFMQQPHILAVPYLKSMISVGLATIASSNFNFMNAVHGEKPLRVLCIGHGGGSLPLFLASKIHGAIVHIVEIDPLVISTSIQAMGFPRFAMARPSGERAFSLPETMDKVFWRGTHERLFLYESDAEKFILDSENTYDLVFIDAYDGDDIFPRSLWDPNGPFLEALKTHLHPHHGTVVVNLHADADADADMEDSNANVQSNHLLSMGKYVSQVCRAYKDVLVGSESDKGGVAFKVAVPWLCNTSLVVSRGYGVGDGKLLNRDLVLETLVSKSREVKDVLNLPFSCLQYIKSGFVLAF</sequence>
<dbReference type="GO" id="GO:0032259">
    <property type="term" value="P:methylation"/>
    <property type="evidence" value="ECO:0007669"/>
    <property type="project" value="UniProtKB-KW"/>
</dbReference>
<reference evidence="4 5" key="1">
    <citation type="journal article" date="2020" name="IScience">
        <title>Genome Sequencing of the Endangered Kingdonia uniflora (Circaeasteraceae, Ranunculales) Reveals Potential Mechanisms of Evolutionary Specialization.</title>
        <authorList>
            <person name="Sun Y."/>
            <person name="Deng T."/>
            <person name="Zhang A."/>
            <person name="Moore M.J."/>
            <person name="Landis J.B."/>
            <person name="Lin N."/>
            <person name="Zhang H."/>
            <person name="Zhang X."/>
            <person name="Huang J."/>
            <person name="Zhang X."/>
            <person name="Sun H."/>
            <person name="Wang H."/>
        </authorList>
    </citation>
    <scope>NUCLEOTIDE SEQUENCE [LARGE SCALE GENOMIC DNA]</scope>
    <source>
        <strain evidence="4">TB1705</strain>
        <tissue evidence="4">Leaf</tissue>
    </source>
</reference>
<dbReference type="AlphaFoldDB" id="A0A7J7MNL1"/>